<dbReference type="SUPFAM" id="SSF47413">
    <property type="entry name" value="lambda repressor-like DNA-binding domains"/>
    <property type="match status" value="1"/>
</dbReference>
<proteinExistence type="predicted"/>
<evidence type="ECO:0000313" key="2">
    <source>
        <dbReference type="EMBL" id="GFZ27530.1"/>
    </source>
</evidence>
<name>A0A916QHL6_9LACO</name>
<dbReference type="SMART" id="SM00530">
    <property type="entry name" value="HTH_XRE"/>
    <property type="match status" value="1"/>
</dbReference>
<evidence type="ECO:0000259" key="1">
    <source>
        <dbReference type="PROSITE" id="PS50943"/>
    </source>
</evidence>
<dbReference type="GO" id="GO:0003677">
    <property type="term" value="F:DNA binding"/>
    <property type="evidence" value="ECO:0007669"/>
    <property type="project" value="InterPro"/>
</dbReference>
<accession>A0A916QHL6</accession>
<dbReference type="EMBL" id="BMAY01000012">
    <property type="protein sequence ID" value="GFZ27530.1"/>
    <property type="molecule type" value="Genomic_DNA"/>
</dbReference>
<dbReference type="RefSeq" id="WP_212781214.1">
    <property type="nucleotide sequence ID" value="NZ_BMAY01000012.1"/>
</dbReference>
<dbReference type="InterPro" id="IPR001387">
    <property type="entry name" value="Cro/C1-type_HTH"/>
</dbReference>
<organism evidence="2 3">
    <name type="scientific">Lactobacillus corticis</name>
    <dbReference type="NCBI Taxonomy" id="2201249"/>
    <lineage>
        <taxon>Bacteria</taxon>
        <taxon>Bacillati</taxon>
        <taxon>Bacillota</taxon>
        <taxon>Bacilli</taxon>
        <taxon>Lactobacillales</taxon>
        <taxon>Lactobacillaceae</taxon>
        <taxon>Lactobacillus</taxon>
    </lineage>
</organism>
<dbReference type="Proteomes" id="UP000677218">
    <property type="component" value="Unassembled WGS sequence"/>
</dbReference>
<dbReference type="InterPro" id="IPR010982">
    <property type="entry name" value="Lambda_DNA-bd_dom_sf"/>
</dbReference>
<feature type="domain" description="HTH cro/C1-type" evidence="1">
    <location>
        <begin position="7"/>
        <end position="59"/>
    </location>
</feature>
<keyword evidence="3" id="KW-1185">Reference proteome</keyword>
<reference evidence="2" key="1">
    <citation type="submission" date="2020-08" db="EMBL/GenBank/DDBJ databases">
        <title>Taxonomic study for Lactobacillus species isolated from hardwood bark.</title>
        <authorList>
            <person name="Tohno M."/>
            <person name="Tanizawa Y."/>
        </authorList>
    </citation>
    <scope>NUCLEOTIDE SEQUENCE</scope>
    <source>
        <strain evidence="2">B40</strain>
    </source>
</reference>
<evidence type="ECO:0000313" key="3">
    <source>
        <dbReference type="Proteomes" id="UP000677218"/>
    </source>
</evidence>
<protein>
    <submittedName>
        <fullName evidence="2">XRE family transcriptional regulator</fullName>
    </submittedName>
</protein>
<dbReference type="PROSITE" id="PS50943">
    <property type="entry name" value="HTH_CROC1"/>
    <property type="match status" value="1"/>
</dbReference>
<dbReference type="Gene3D" id="1.10.260.40">
    <property type="entry name" value="lambda repressor-like DNA-binding domains"/>
    <property type="match status" value="1"/>
</dbReference>
<gene>
    <name evidence="2" type="primary">xre_2</name>
    <name evidence="2" type="ORF">LCB40_14100</name>
</gene>
<sequence length="108" mass="12254">MTIRDTIKNLAAEHDETIAELERKLDFGNGTIARWDRRSPSSSKLAKVADHYHVSVDYILGREASPQAEQDLDKLLDQAHSFDGKPMDDHDRNLIKSIIRGYYSGKKA</sequence>
<dbReference type="AlphaFoldDB" id="A0A916QHL6"/>
<comment type="caution">
    <text evidence="2">The sequence shown here is derived from an EMBL/GenBank/DDBJ whole genome shotgun (WGS) entry which is preliminary data.</text>
</comment>